<feature type="compositionally biased region" description="Low complexity" evidence="11">
    <location>
        <begin position="145"/>
        <end position="157"/>
    </location>
</feature>
<evidence type="ECO:0000256" key="4">
    <source>
        <dbReference type="ARBA" id="ARBA00022824"/>
    </source>
</evidence>
<feature type="coiled-coil region" evidence="10">
    <location>
        <begin position="231"/>
        <end position="274"/>
    </location>
</feature>
<evidence type="ECO:0000256" key="1">
    <source>
        <dbReference type="ARBA" id="ARBA00004163"/>
    </source>
</evidence>
<evidence type="ECO:0000256" key="2">
    <source>
        <dbReference type="ARBA" id="ARBA00022448"/>
    </source>
</evidence>
<keyword evidence="7 10" id="KW-0175">Coiled coil</keyword>
<evidence type="ECO:0000313" key="15">
    <source>
        <dbReference type="Proteomes" id="UP000007754"/>
    </source>
</evidence>
<reference evidence="14 15" key="1">
    <citation type="journal article" date="2010" name="Nature">
        <title>The genome of a songbird.</title>
        <authorList>
            <person name="Warren W.C."/>
            <person name="Clayton D.F."/>
            <person name="Ellegren H."/>
            <person name="Arnold A.P."/>
            <person name="Hillier L.W."/>
            <person name="Kunstner A."/>
            <person name="Searle S."/>
            <person name="White S."/>
            <person name="Vilella A.J."/>
            <person name="Fairley S."/>
            <person name="Heger A."/>
            <person name="Kong L."/>
            <person name="Ponting C.P."/>
            <person name="Jarvis E.D."/>
            <person name="Mello C.V."/>
            <person name="Minx P."/>
            <person name="Lovell P."/>
            <person name="Velho T.A."/>
            <person name="Ferris M."/>
            <person name="Balakrishnan C.N."/>
            <person name="Sinha S."/>
            <person name="Blatti C."/>
            <person name="London S.E."/>
            <person name="Li Y."/>
            <person name="Lin Y.C."/>
            <person name="George J."/>
            <person name="Sweedler J."/>
            <person name="Southey B."/>
            <person name="Gunaratne P."/>
            <person name="Watson M."/>
            <person name="Nam K."/>
            <person name="Backstrom N."/>
            <person name="Smeds L."/>
            <person name="Nabholz B."/>
            <person name="Itoh Y."/>
            <person name="Whitney O."/>
            <person name="Pfenning A.R."/>
            <person name="Howard J."/>
            <person name="Volker M."/>
            <person name="Skinner B.M."/>
            <person name="Griffin D.K."/>
            <person name="Ye L."/>
            <person name="McLaren W.M."/>
            <person name="Flicek P."/>
            <person name="Quesada V."/>
            <person name="Velasco G."/>
            <person name="Lopez-Otin C."/>
            <person name="Puente X.S."/>
            <person name="Olender T."/>
            <person name="Lancet D."/>
            <person name="Smit A.F."/>
            <person name="Hubley R."/>
            <person name="Konkel M.K."/>
            <person name="Walker J.A."/>
            <person name="Batzer M.A."/>
            <person name="Gu W."/>
            <person name="Pollock D.D."/>
            <person name="Chen L."/>
            <person name="Cheng Z."/>
            <person name="Eichler E.E."/>
            <person name="Stapley J."/>
            <person name="Slate J."/>
            <person name="Ekblom R."/>
            <person name="Birkhead T."/>
            <person name="Burke T."/>
            <person name="Burt D."/>
            <person name="Scharff C."/>
            <person name="Adam I."/>
            <person name="Richard H."/>
            <person name="Sultan M."/>
            <person name="Soldatov A."/>
            <person name="Lehrach H."/>
            <person name="Edwards S.V."/>
            <person name="Yang S.P."/>
            <person name="Li X."/>
            <person name="Graves T."/>
            <person name="Fulton L."/>
            <person name="Nelson J."/>
            <person name="Chinwalla A."/>
            <person name="Hou S."/>
            <person name="Mardis E.R."/>
            <person name="Wilson R.K."/>
        </authorList>
    </citation>
    <scope>NUCLEOTIDE SEQUENCE [LARGE SCALE GENOMIC DNA]</scope>
</reference>
<evidence type="ECO:0000256" key="10">
    <source>
        <dbReference type="SAM" id="Coils"/>
    </source>
</evidence>
<dbReference type="InParanoid" id="A0A674H1S9"/>
<dbReference type="GO" id="GO:0006890">
    <property type="term" value="P:retrograde vesicle-mediated transport, Golgi to endoplasmic reticulum"/>
    <property type="evidence" value="ECO:0007669"/>
    <property type="project" value="InterPro"/>
</dbReference>
<reference evidence="14" key="2">
    <citation type="submission" date="2025-08" db="UniProtKB">
        <authorList>
            <consortium name="Ensembl"/>
        </authorList>
    </citation>
    <scope>IDENTIFICATION</scope>
</reference>
<dbReference type="InterPro" id="IPR005606">
    <property type="entry name" value="Sec20"/>
</dbReference>
<evidence type="ECO:0000256" key="12">
    <source>
        <dbReference type="SAM" id="Phobius"/>
    </source>
</evidence>
<dbReference type="PANTHER" id="PTHR12825">
    <property type="entry name" value="BNIP1-RELATED"/>
    <property type="match status" value="1"/>
</dbReference>
<dbReference type="GO" id="GO:0005789">
    <property type="term" value="C:endoplasmic reticulum membrane"/>
    <property type="evidence" value="ECO:0007669"/>
    <property type="project" value="UniProtKB-SubCell"/>
</dbReference>
<keyword evidence="4" id="KW-0256">Endoplasmic reticulum</keyword>
<dbReference type="CDD" id="cd15865">
    <property type="entry name" value="SNARE_SEC20"/>
    <property type="match status" value="1"/>
</dbReference>
<dbReference type="Pfam" id="PF03908">
    <property type="entry name" value="Sec20"/>
    <property type="match status" value="1"/>
</dbReference>
<feature type="transmembrane region" description="Helical" evidence="12">
    <location>
        <begin position="390"/>
        <end position="407"/>
    </location>
</feature>
<keyword evidence="2" id="KW-0813">Transport</keyword>
<feature type="compositionally biased region" description="Basic and acidic residues" evidence="11">
    <location>
        <begin position="74"/>
        <end position="95"/>
    </location>
</feature>
<evidence type="ECO:0000256" key="5">
    <source>
        <dbReference type="ARBA" id="ARBA00022892"/>
    </source>
</evidence>
<dbReference type="Ensembl" id="ENSTGUT00000044175.1">
    <property type="protein sequence ID" value="ENSTGUP00000028476.1"/>
    <property type="gene ID" value="ENSTGUG00000000316.2"/>
</dbReference>
<name>A0A674H1S9_TAEGU</name>
<evidence type="ECO:0000256" key="9">
    <source>
        <dbReference type="ARBA" id="ARBA00037934"/>
    </source>
</evidence>
<keyword evidence="8 12" id="KW-0472">Membrane</keyword>
<comment type="similarity">
    <text evidence="9">Belongs to the SEC20 family.</text>
</comment>
<feature type="compositionally biased region" description="Low complexity" evidence="11">
    <location>
        <begin position="102"/>
        <end position="114"/>
    </location>
</feature>
<dbReference type="PANTHER" id="PTHR12825:SF0">
    <property type="entry name" value="VESICLE TRANSPORT PROTEIN SEC20"/>
    <property type="match status" value="1"/>
</dbReference>
<reference evidence="14" key="3">
    <citation type="submission" date="2025-09" db="UniProtKB">
        <authorList>
            <consortium name="Ensembl"/>
        </authorList>
    </citation>
    <scope>IDENTIFICATION</scope>
</reference>
<feature type="region of interest" description="Disordered" evidence="11">
    <location>
        <begin position="1"/>
        <end position="28"/>
    </location>
</feature>
<evidence type="ECO:0000256" key="6">
    <source>
        <dbReference type="ARBA" id="ARBA00022989"/>
    </source>
</evidence>
<accession>A0A674H1S9</accession>
<proteinExistence type="inferred from homology"/>
<protein>
    <submittedName>
        <fullName evidence="14">BCL2 interacting protein 1</fullName>
    </submittedName>
</protein>
<dbReference type="GO" id="GO:0031201">
    <property type="term" value="C:SNARE complex"/>
    <property type="evidence" value="ECO:0007669"/>
    <property type="project" value="TreeGrafter"/>
</dbReference>
<feature type="compositionally biased region" description="Gly residues" evidence="11">
    <location>
        <begin position="158"/>
        <end position="169"/>
    </location>
</feature>
<dbReference type="GeneTree" id="ENSGT00390000014412"/>
<organism evidence="14 15">
    <name type="scientific">Taeniopygia guttata</name>
    <name type="common">Zebra finch</name>
    <name type="synonym">Poephila guttata</name>
    <dbReference type="NCBI Taxonomy" id="59729"/>
    <lineage>
        <taxon>Eukaryota</taxon>
        <taxon>Metazoa</taxon>
        <taxon>Chordata</taxon>
        <taxon>Craniata</taxon>
        <taxon>Vertebrata</taxon>
        <taxon>Euteleostomi</taxon>
        <taxon>Archelosauria</taxon>
        <taxon>Archosauria</taxon>
        <taxon>Dinosauria</taxon>
        <taxon>Saurischia</taxon>
        <taxon>Theropoda</taxon>
        <taxon>Coelurosauria</taxon>
        <taxon>Aves</taxon>
        <taxon>Neognathae</taxon>
        <taxon>Neoaves</taxon>
        <taxon>Telluraves</taxon>
        <taxon>Australaves</taxon>
        <taxon>Passeriformes</taxon>
        <taxon>Passeroidea</taxon>
        <taxon>Estrildidae</taxon>
        <taxon>Estrildinae</taxon>
        <taxon>Taeniopygia</taxon>
    </lineage>
</organism>
<gene>
    <name evidence="14" type="primary">BNIP1</name>
</gene>
<dbReference type="Proteomes" id="UP000007754">
    <property type="component" value="Chromosome 13"/>
</dbReference>
<keyword evidence="6 12" id="KW-1133">Transmembrane helix</keyword>
<dbReference type="InterPro" id="IPR056173">
    <property type="entry name" value="Sec20_C"/>
</dbReference>
<feature type="domain" description="Sec20 C-terminal" evidence="13">
    <location>
        <begin position="321"/>
        <end position="411"/>
    </location>
</feature>
<feature type="compositionally biased region" description="Low complexity" evidence="11">
    <location>
        <begin position="186"/>
        <end position="195"/>
    </location>
</feature>
<dbReference type="GO" id="GO:0005484">
    <property type="term" value="F:SNAP receptor activity"/>
    <property type="evidence" value="ECO:0007669"/>
    <property type="project" value="InterPro"/>
</dbReference>
<evidence type="ECO:0000256" key="3">
    <source>
        <dbReference type="ARBA" id="ARBA00022692"/>
    </source>
</evidence>
<sequence>MERCSGTGTAQGGLDPHPWSVPGRAGGGTGCSGLGTGWGWGTGGTRWVSEMFYNLGDPGILLFIHPHGAAAHSQRWDGTGRDGTGRDGTGRDGTGRDGAGSGQVRSGRVGSIGSDRIESGQSDRLGSDRTRPAPPRPLRPRVPSRRPQGAPGPARPGQDGGGGGCGGAAAGLSPGDRQVRPGDQSGRAGTAARPGTARHGRGASRARADRALVFQDIRDCPGPLSALTELNAAVKEKFRQLRGRIQELEQMAKEQDKESEKQALLREVESHKKQMLSNQAAWRKANLACKIAIDNSEKDQLLQGRDVLRQRKTTKESLAESASNITESLMGISRMMSQQVQQSEETVQTLANSSRTILEANEEFKSMSGTIQLGRKLITKYNRRELTDKLLIFLALALFLATVLYILKKRLFPFL</sequence>
<keyword evidence="15" id="KW-1185">Reference proteome</keyword>
<evidence type="ECO:0000256" key="7">
    <source>
        <dbReference type="ARBA" id="ARBA00023054"/>
    </source>
</evidence>
<keyword evidence="5" id="KW-0931">ER-Golgi transport</keyword>
<evidence type="ECO:0000313" key="14">
    <source>
        <dbReference type="Ensembl" id="ENSTGUP00000028476.1"/>
    </source>
</evidence>
<feature type="region of interest" description="Disordered" evidence="11">
    <location>
        <begin position="71"/>
        <end position="206"/>
    </location>
</feature>
<comment type="subcellular location">
    <subcellularLocation>
        <location evidence="1">Endoplasmic reticulum membrane</location>
        <topology evidence="1">Single-pass type IV membrane protein</topology>
    </subcellularLocation>
</comment>
<keyword evidence="3 12" id="KW-0812">Transmembrane</keyword>
<evidence type="ECO:0000256" key="11">
    <source>
        <dbReference type="SAM" id="MobiDB-lite"/>
    </source>
</evidence>
<evidence type="ECO:0000259" key="13">
    <source>
        <dbReference type="Pfam" id="PF03908"/>
    </source>
</evidence>
<dbReference type="AlphaFoldDB" id="A0A674H1S9"/>
<evidence type="ECO:0000256" key="8">
    <source>
        <dbReference type="ARBA" id="ARBA00023136"/>
    </source>
</evidence>